<feature type="transmembrane region" description="Helical" evidence="6">
    <location>
        <begin position="83"/>
        <end position="103"/>
    </location>
</feature>
<proteinExistence type="predicted"/>
<keyword evidence="2" id="KW-0813">Transport</keyword>
<dbReference type="GO" id="GO:0008271">
    <property type="term" value="F:secondary active sulfate transmembrane transporter activity"/>
    <property type="evidence" value="ECO:0007669"/>
    <property type="project" value="InterPro"/>
</dbReference>
<feature type="transmembrane region" description="Helical" evidence="6">
    <location>
        <begin position="321"/>
        <end position="342"/>
    </location>
</feature>
<reference evidence="8 9" key="1">
    <citation type="submission" date="2023-10" db="EMBL/GenBank/DDBJ databases">
        <title>Genome-Wide Identification Analysis in wild type Solanum Pinnatisectum Reveals Some Genes Defensing Phytophthora Infestans.</title>
        <authorList>
            <person name="Sun C."/>
        </authorList>
    </citation>
    <scope>NUCLEOTIDE SEQUENCE [LARGE SCALE GENOMIC DNA]</scope>
    <source>
        <strain evidence="8">LQN</strain>
        <tissue evidence="8">Leaf</tissue>
    </source>
</reference>
<evidence type="ECO:0000256" key="6">
    <source>
        <dbReference type="SAM" id="Phobius"/>
    </source>
</evidence>
<protein>
    <recommendedName>
        <fullName evidence="7">STAS domain-containing protein</fullName>
    </recommendedName>
</protein>
<feature type="transmembrane region" description="Helical" evidence="6">
    <location>
        <begin position="423"/>
        <end position="441"/>
    </location>
</feature>
<organism evidence="8 9">
    <name type="scientific">Solanum pinnatisectum</name>
    <name type="common">tansyleaf nightshade</name>
    <dbReference type="NCBI Taxonomy" id="50273"/>
    <lineage>
        <taxon>Eukaryota</taxon>
        <taxon>Viridiplantae</taxon>
        <taxon>Streptophyta</taxon>
        <taxon>Embryophyta</taxon>
        <taxon>Tracheophyta</taxon>
        <taxon>Spermatophyta</taxon>
        <taxon>Magnoliopsida</taxon>
        <taxon>eudicotyledons</taxon>
        <taxon>Gunneridae</taxon>
        <taxon>Pentapetalae</taxon>
        <taxon>asterids</taxon>
        <taxon>lamiids</taxon>
        <taxon>Solanales</taxon>
        <taxon>Solanaceae</taxon>
        <taxon>Solanoideae</taxon>
        <taxon>Solaneae</taxon>
        <taxon>Solanum</taxon>
    </lineage>
</organism>
<dbReference type="PROSITE" id="PS50801">
    <property type="entry name" value="STAS"/>
    <property type="match status" value="1"/>
</dbReference>
<keyword evidence="4 6" id="KW-1133">Transmembrane helix</keyword>
<dbReference type="AlphaFoldDB" id="A0AAV9M4Q4"/>
<feature type="transmembrane region" description="Helical" evidence="6">
    <location>
        <begin position="461"/>
        <end position="488"/>
    </location>
</feature>
<dbReference type="InterPro" id="IPR001902">
    <property type="entry name" value="SLC26A/SulP_fam"/>
</dbReference>
<evidence type="ECO:0000256" key="3">
    <source>
        <dbReference type="ARBA" id="ARBA00022692"/>
    </source>
</evidence>
<feature type="transmembrane region" description="Helical" evidence="6">
    <location>
        <begin position="400"/>
        <end position="418"/>
    </location>
</feature>
<dbReference type="PROSITE" id="PS01130">
    <property type="entry name" value="SLC26A"/>
    <property type="match status" value="1"/>
</dbReference>
<feature type="transmembrane region" description="Helical" evidence="6">
    <location>
        <begin position="109"/>
        <end position="125"/>
    </location>
</feature>
<dbReference type="PANTHER" id="PTHR11814">
    <property type="entry name" value="SULFATE TRANSPORTER"/>
    <property type="match status" value="1"/>
</dbReference>
<feature type="transmembrane region" description="Helical" evidence="6">
    <location>
        <begin position="132"/>
        <end position="151"/>
    </location>
</feature>
<evidence type="ECO:0000256" key="5">
    <source>
        <dbReference type="ARBA" id="ARBA00023136"/>
    </source>
</evidence>
<comment type="subcellular location">
    <subcellularLocation>
        <location evidence="1">Membrane</location>
        <topology evidence="1">Multi-pass membrane protein</topology>
    </subcellularLocation>
</comment>
<feature type="transmembrane region" description="Helical" evidence="6">
    <location>
        <begin position="195"/>
        <end position="220"/>
    </location>
</feature>
<keyword evidence="3 6" id="KW-0812">Transmembrane</keyword>
<feature type="transmembrane region" description="Helical" evidence="6">
    <location>
        <begin position="163"/>
        <end position="183"/>
    </location>
</feature>
<dbReference type="Proteomes" id="UP001311915">
    <property type="component" value="Unassembled WGS sequence"/>
</dbReference>
<evidence type="ECO:0000313" key="8">
    <source>
        <dbReference type="EMBL" id="KAK4732407.1"/>
    </source>
</evidence>
<evidence type="ECO:0000256" key="1">
    <source>
        <dbReference type="ARBA" id="ARBA00004141"/>
    </source>
</evidence>
<evidence type="ECO:0000256" key="2">
    <source>
        <dbReference type="ARBA" id="ARBA00022448"/>
    </source>
</evidence>
<keyword evidence="5 6" id="KW-0472">Membrane</keyword>
<dbReference type="NCBIfam" id="TIGR00815">
    <property type="entry name" value="sulP"/>
    <property type="match status" value="1"/>
</dbReference>
<dbReference type="EMBL" id="JAWPEI010000003">
    <property type="protein sequence ID" value="KAK4732407.1"/>
    <property type="molecule type" value="Genomic_DNA"/>
</dbReference>
<keyword evidence="9" id="KW-1185">Reference proteome</keyword>
<feature type="domain" description="STAS" evidence="7">
    <location>
        <begin position="510"/>
        <end position="633"/>
    </location>
</feature>
<dbReference type="FunFam" id="3.30.750.24:FF:000002">
    <property type="entry name" value="Sulfate transporter 31"/>
    <property type="match status" value="1"/>
</dbReference>
<dbReference type="InterPro" id="IPR002645">
    <property type="entry name" value="STAS_dom"/>
</dbReference>
<dbReference type="GO" id="GO:0016020">
    <property type="term" value="C:membrane"/>
    <property type="evidence" value="ECO:0007669"/>
    <property type="project" value="UniProtKB-SubCell"/>
</dbReference>
<dbReference type="SUPFAM" id="SSF52091">
    <property type="entry name" value="SpoIIaa-like"/>
    <property type="match status" value="1"/>
</dbReference>
<gene>
    <name evidence="8" type="ORF">R3W88_025395</name>
</gene>
<evidence type="ECO:0000259" key="7">
    <source>
        <dbReference type="PROSITE" id="PS50801"/>
    </source>
</evidence>
<dbReference type="InterPro" id="IPR011547">
    <property type="entry name" value="SLC26A/SulP_dom"/>
</dbReference>
<evidence type="ECO:0000256" key="4">
    <source>
        <dbReference type="ARBA" id="ARBA00022989"/>
    </source>
</evidence>
<dbReference type="Gene3D" id="3.30.750.24">
    <property type="entry name" value="STAS domain"/>
    <property type="match status" value="1"/>
</dbReference>
<dbReference type="InterPro" id="IPR036513">
    <property type="entry name" value="STAS_dom_sf"/>
</dbReference>
<dbReference type="InterPro" id="IPR018045">
    <property type="entry name" value="S04_transporter_CS"/>
</dbReference>
<accession>A0AAV9M4Q4</accession>
<name>A0AAV9M4Q4_9SOLN</name>
<feature type="transmembrane region" description="Helical" evidence="6">
    <location>
        <begin position="268"/>
        <end position="289"/>
    </location>
</feature>
<evidence type="ECO:0000313" key="9">
    <source>
        <dbReference type="Proteomes" id="UP001311915"/>
    </source>
</evidence>
<sequence>MGINVDFDDHLSHHHYQRVEIPPPKPFLKTLKSNVKETLFPDDPFRKFKNQPLSKKISLGFQYFVPILDWAPRYTLQLFKADIIAGITIASLAVPQGISYAGLANLPPVIGLYSSFVPPLIYAVLGSSKHLAIGNVAVPSLLISAMLGKVVNPHENPKLYLQLVFTATFFAGVFQASLGFLRLGFIVDFLSHATILGFMGGAATVVCLQQLKGILGLVHFTHQTDIVSVMTSIFTQIHQWRWESGVLGCCFLFFLLLTRYFSKMKPKFFWISAMAPLTSVILGSVLVYFTHAEKNGVQVIGHLKKGINPPSYSELAFSSQYLAIAIKTGVVTSIIALAEGIAVGRSFAILENYDIDGNKEMIAFGLMNIVGSCTSCYLTTGPFSRTAVNYNAGCKTTVSNIVMSIAVMITLLLLTPLFHYTPLVVLSSIIISAMLGIIDYNSAIHLWKVDKYDFFVCISSYIGVVFGSVEVGLIVAVAMSLLRILLFVARPKTFVLGKIPNSMTYRNIEQYSAASSVPGVLIIHIDSPIYFANASYLRERISRWIDEEEEKQRTSTEIELQYVILDMSAVGNIDTSGISMLEEVKRNADRRCLKVLLANPGGEVMKKLDKSNFIDKIGKEWIYLTIGEAVNACNYILHNCKFQSKRIDSSATPDDNV</sequence>
<dbReference type="Pfam" id="PF01740">
    <property type="entry name" value="STAS"/>
    <property type="match status" value="1"/>
</dbReference>
<dbReference type="CDD" id="cd07042">
    <property type="entry name" value="STAS_SulP_like_sulfate_transporter"/>
    <property type="match status" value="1"/>
</dbReference>
<feature type="transmembrane region" description="Helical" evidence="6">
    <location>
        <begin position="240"/>
        <end position="261"/>
    </location>
</feature>
<dbReference type="Pfam" id="PF00916">
    <property type="entry name" value="Sulfate_transp"/>
    <property type="match status" value="1"/>
</dbReference>
<comment type="caution">
    <text evidence="8">The sequence shown here is derived from an EMBL/GenBank/DDBJ whole genome shotgun (WGS) entry which is preliminary data.</text>
</comment>